<feature type="binding site" description="axial binding residue" evidence="13">
    <location>
        <position position="403"/>
    </location>
    <ligand>
        <name>heme</name>
        <dbReference type="ChEBI" id="CHEBI:30413"/>
    </ligand>
    <ligandPart>
        <name>Fe</name>
        <dbReference type="ChEBI" id="CHEBI:18248"/>
    </ligandPart>
</feature>
<dbReference type="OrthoDB" id="1844152at2759"/>
<dbReference type="InterPro" id="IPR002403">
    <property type="entry name" value="Cyt_P450_E_grp-IV"/>
</dbReference>
<dbReference type="EMBL" id="MU005606">
    <property type="protein sequence ID" value="KAF2679172.1"/>
    <property type="molecule type" value="Genomic_DNA"/>
</dbReference>
<evidence type="ECO:0000256" key="10">
    <source>
        <dbReference type="ARBA" id="ARBA00023004"/>
    </source>
</evidence>
<evidence type="ECO:0000256" key="2">
    <source>
        <dbReference type="ARBA" id="ARBA00004370"/>
    </source>
</evidence>
<comment type="pathway">
    <text evidence="3">Mycotoxin biosynthesis.</text>
</comment>
<proteinExistence type="inferred from homology"/>
<dbReference type="GO" id="GO:0016020">
    <property type="term" value="C:membrane"/>
    <property type="evidence" value="ECO:0007669"/>
    <property type="project" value="UniProtKB-SubCell"/>
</dbReference>
<evidence type="ECO:0000313" key="14">
    <source>
        <dbReference type="EMBL" id="KAF2679172.1"/>
    </source>
</evidence>
<keyword evidence="7 13" id="KW-0479">Metal-binding</keyword>
<dbReference type="Proteomes" id="UP000799291">
    <property type="component" value="Unassembled WGS sequence"/>
</dbReference>
<accession>A0A6G1ILS6</accession>
<gene>
    <name evidence="14" type="ORF">K458DRAFT_461659</name>
</gene>
<keyword evidence="12" id="KW-0472">Membrane</keyword>
<evidence type="ECO:0000256" key="12">
    <source>
        <dbReference type="ARBA" id="ARBA00023136"/>
    </source>
</evidence>
<dbReference type="InterPro" id="IPR036396">
    <property type="entry name" value="Cyt_P450_sf"/>
</dbReference>
<keyword evidence="11" id="KW-0503">Monooxygenase</keyword>
<dbReference type="InterPro" id="IPR001128">
    <property type="entry name" value="Cyt_P450"/>
</dbReference>
<evidence type="ECO:0000256" key="8">
    <source>
        <dbReference type="ARBA" id="ARBA00022989"/>
    </source>
</evidence>
<evidence type="ECO:0000256" key="6">
    <source>
        <dbReference type="ARBA" id="ARBA00022692"/>
    </source>
</evidence>
<dbReference type="PRINTS" id="PR00465">
    <property type="entry name" value="EP450IV"/>
</dbReference>
<dbReference type="GO" id="GO:0020037">
    <property type="term" value="F:heme binding"/>
    <property type="evidence" value="ECO:0007669"/>
    <property type="project" value="InterPro"/>
</dbReference>
<keyword evidence="9" id="KW-0560">Oxidoreductase</keyword>
<evidence type="ECO:0000256" key="9">
    <source>
        <dbReference type="ARBA" id="ARBA00023002"/>
    </source>
</evidence>
<reference evidence="14" key="1">
    <citation type="journal article" date="2020" name="Stud. Mycol.">
        <title>101 Dothideomycetes genomes: a test case for predicting lifestyles and emergence of pathogens.</title>
        <authorList>
            <person name="Haridas S."/>
            <person name="Albert R."/>
            <person name="Binder M."/>
            <person name="Bloem J."/>
            <person name="Labutti K."/>
            <person name="Salamov A."/>
            <person name="Andreopoulos B."/>
            <person name="Baker S."/>
            <person name="Barry K."/>
            <person name="Bills G."/>
            <person name="Bluhm B."/>
            <person name="Cannon C."/>
            <person name="Castanera R."/>
            <person name="Culley D."/>
            <person name="Daum C."/>
            <person name="Ezra D."/>
            <person name="Gonzalez J."/>
            <person name="Henrissat B."/>
            <person name="Kuo A."/>
            <person name="Liang C."/>
            <person name="Lipzen A."/>
            <person name="Lutzoni F."/>
            <person name="Magnuson J."/>
            <person name="Mondo S."/>
            <person name="Nolan M."/>
            <person name="Ohm R."/>
            <person name="Pangilinan J."/>
            <person name="Park H.-J."/>
            <person name="Ramirez L."/>
            <person name="Alfaro M."/>
            <person name="Sun H."/>
            <person name="Tritt A."/>
            <person name="Yoshinaga Y."/>
            <person name="Zwiers L.-H."/>
            <person name="Turgeon B."/>
            <person name="Goodwin S."/>
            <person name="Spatafora J."/>
            <person name="Crous P."/>
            <person name="Grigoriev I."/>
        </authorList>
    </citation>
    <scope>NUCLEOTIDE SEQUENCE</scope>
    <source>
        <strain evidence="14">CBS 122367</strain>
    </source>
</reference>
<keyword evidence="5 13" id="KW-0349">Heme</keyword>
<evidence type="ECO:0000256" key="1">
    <source>
        <dbReference type="ARBA" id="ARBA00001971"/>
    </source>
</evidence>
<dbReference type="AlphaFoldDB" id="A0A6G1ILS6"/>
<sequence>MSFLPNPLNQSSHQTQEQNPILDCLEIWNLFYKYSERKIRSIYYLLNGADEIHRVYLKANGSPFEIPTPGRRHLMVTSPKHIEEINRAPLDLLSLHAVAKDFLQPKDTMHGFEWKDIRGVEGTGFVRALRGTVVPLYELCKRLVARLNCHVFFGSKISEDIEFFEAAYQFPQDSALAAEFIRLLPKGISRLLACCVTKNFKAAATLHHRLGQEIERRLEAKEKEGEKSIPNDCLQWIIDTVPKKAAWSVNRFVGEVMGIWYGSVHTLSIAVTYALLDLYTHPEYIEPLREELSKAKTEDFNNGPALPLLDSFLSESARLSAFESTGVRRQALNSFTFRDGLRINRGDWICVPHRSMMRDNSNFIDALTFDGFRFLKNGRSARDSHMVDASDKWLIWGIGRITCPGRFYATATLKLVIARFLKGYDCELLPFKGGRSMQWRSTIVPKRGLRLAVRRRTG</sequence>
<organism evidence="14 15">
    <name type="scientific">Lentithecium fluviatile CBS 122367</name>
    <dbReference type="NCBI Taxonomy" id="1168545"/>
    <lineage>
        <taxon>Eukaryota</taxon>
        <taxon>Fungi</taxon>
        <taxon>Dikarya</taxon>
        <taxon>Ascomycota</taxon>
        <taxon>Pezizomycotina</taxon>
        <taxon>Dothideomycetes</taxon>
        <taxon>Pleosporomycetidae</taxon>
        <taxon>Pleosporales</taxon>
        <taxon>Massarineae</taxon>
        <taxon>Lentitheciaceae</taxon>
        <taxon>Lentithecium</taxon>
    </lineage>
</organism>
<evidence type="ECO:0000256" key="4">
    <source>
        <dbReference type="ARBA" id="ARBA00010617"/>
    </source>
</evidence>
<protein>
    <submittedName>
        <fullName evidence="14">Cytochrome P450</fullName>
    </submittedName>
</protein>
<dbReference type="PANTHER" id="PTHR46206">
    <property type="entry name" value="CYTOCHROME P450"/>
    <property type="match status" value="1"/>
</dbReference>
<evidence type="ECO:0000256" key="3">
    <source>
        <dbReference type="ARBA" id="ARBA00004685"/>
    </source>
</evidence>
<comment type="similarity">
    <text evidence="4">Belongs to the cytochrome P450 family.</text>
</comment>
<dbReference type="GO" id="GO:0016705">
    <property type="term" value="F:oxidoreductase activity, acting on paired donors, with incorporation or reduction of molecular oxygen"/>
    <property type="evidence" value="ECO:0007669"/>
    <property type="project" value="InterPro"/>
</dbReference>
<keyword evidence="15" id="KW-1185">Reference proteome</keyword>
<evidence type="ECO:0000313" key="15">
    <source>
        <dbReference type="Proteomes" id="UP000799291"/>
    </source>
</evidence>
<dbReference type="GO" id="GO:0004497">
    <property type="term" value="F:monooxygenase activity"/>
    <property type="evidence" value="ECO:0007669"/>
    <property type="project" value="UniProtKB-KW"/>
</dbReference>
<evidence type="ECO:0000256" key="13">
    <source>
        <dbReference type="PIRSR" id="PIRSR602403-1"/>
    </source>
</evidence>
<keyword evidence="6" id="KW-0812">Transmembrane</keyword>
<dbReference type="Gene3D" id="1.10.630.10">
    <property type="entry name" value="Cytochrome P450"/>
    <property type="match status" value="1"/>
</dbReference>
<evidence type="ECO:0000256" key="5">
    <source>
        <dbReference type="ARBA" id="ARBA00022617"/>
    </source>
</evidence>
<name>A0A6G1ILS6_9PLEO</name>
<evidence type="ECO:0000256" key="11">
    <source>
        <dbReference type="ARBA" id="ARBA00023033"/>
    </source>
</evidence>
<dbReference type="PANTHER" id="PTHR46206:SF5">
    <property type="entry name" value="P450, PUTATIVE (EUROFUNG)-RELATED"/>
    <property type="match status" value="1"/>
</dbReference>
<dbReference type="CDD" id="cd11041">
    <property type="entry name" value="CYP503A1-like"/>
    <property type="match status" value="1"/>
</dbReference>
<keyword evidence="8" id="KW-1133">Transmembrane helix</keyword>
<evidence type="ECO:0000256" key="7">
    <source>
        <dbReference type="ARBA" id="ARBA00022723"/>
    </source>
</evidence>
<dbReference type="SUPFAM" id="SSF48264">
    <property type="entry name" value="Cytochrome P450"/>
    <property type="match status" value="1"/>
</dbReference>
<keyword evidence="10 13" id="KW-0408">Iron</keyword>
<comment type="subcellular location">
    <subcellularLocation>
        <location evidence="2">Membrane</location>
    </subcellularLocation>
</comment>
<comment type="cofactor">
    <cofactor evidence="1 13">
        <name>heme</name>
        <dbReference type="ChEBI" id="CHEBI:30413"/>
    </cofactor>
</comment>
<dbReference type="GO" id="GO:0005506">
    <property type="term" value="F:iron ion binding"/>
    <property type="evidence" value="ECO:0007669"/>
    <property type="project" value="InterPro"/>
</dbReference>
<dbReference type="Pfam" id="PF00067">
    <property type="entry name" value="p450"/>
    <property type="match status" value="1"/>
</dbReference>